<keyword evidence="1" id="KW-0732">Signal</keyword>
<dbReference type="InterPro" id="IPR043741">
    <property type="entry name" value="DUF5686"/>
</dbReference>
<dbReference type="EMBL" id="CM001403">
    <property type="protein sequence ID" value="EHQ29344.1"/>
    <property type="molecule type" value="Genomic_DNA"/>
</dbReference>
<dbReference type="OrthoDB" id="983143at2"/>
<dbReference type="SUPFAM" id="SSF49464">
    <property type="entry name" value="Carboxypeptidase regulatory domain-like"/>
    <property type="match status" value="1"/>
</dbReference>
<dbReference type="RefSeq" id="WP_008510494.1">
    <property type="nucleotide sequence ID" value="NZ_CM001403.1"/>
</dbReference>
<evidence type="ECO:0000313" key="2">
    <source>
        <dbReference type="EMBL" id="EHQ29344.1"/>
    </source>
</evidence>
<protein>
    <recommendedName>
        <fullName evidence="4">Carboxypeptidase-like regulatory domain-containing protein</fullName>
    </recommendedName>
</protein>
<feature type="signal peptide" evidence="1">
    <location>
        <begin position="1"/>
        <end position="20"/>
    </location>
</feature>
<evidence type="ECO:0008006" key="4">
    <source>
        <dbReference type="Google" id="ProtNLM"/>
    </source>
</evidence>
<dbReference type="Proteomes" id="UP000002774">
    <property type="component" value="Chromosome"/>
</dbReference>
<sequence length="846" mass="97156">MKYILSICFVSFLLSANAQSFIIKGTVSDATSNQPLSNVSVSVLGSSNGVNTDENGRYQLAVPNKPTQQLSVTSIGYKSLLRKIAAGKDQVINIKLSAEGKTMNEVSVLSAKKEKYKNKDNPAVELIRKVIQNKDHNRPESYDYIEYKQYEKLQFSIINLSPDISNKKLLHQYKFLFDNRDTTTLPGKSLLPVFLSEKLSRNYYRKSPEIHKTVVEGSKIQNIINFVDNEGINTYLNRMYAQVDIYSNNIFLMTNQFLSPIADAAPTFYKFFITDTLVVNNTKLVGLSFTPRNGNDMLFEGEIYVTLDGNYAVEKARLSINKNINLNWVRGMKVDLSYESSADGRYHLSRSYMAADFGITKKGLGGIFGERTLTFKNYVFNKTEPENVYTGPEIEMPAVAQQHDPQFWAASRGKDTLTRAEAHTYKNIDSLQKMPAYRRTMDVIDLLTVGFKTFDKFEVGPINTFASFNAVEGFRTRLGGRTTTGFSTRYYFESYGAYGFRDKQFKYLFAGSYAFNNKSIYTFPQHYLRASVQREIKIPGAEVAFSQQDNLFLSFKRGEDNKYLYNNYYKLDYVSEFENHFSYNLQFKNWRQEPAGSLYFVNQVNGLPNYLSSVTTTELAVGFRYAPHERLIQGKLYRIPIPSKYPVISLDYKQGVKGLFNGEYNYQNLHLRVDKRFYLSQLGYTDVSFEGAYLFGQVPFPLLTIHRANQTFAYEPDSYNLMNFLEFVSDHYAGLNVEHCFNGFFFNKIPLVKKLKWREYITFKTLYGGVRDENNPDIHPNLLQYPVNAQHIPETYTLGKTPYTEGSVGIGNIFKVLRLDLVERFNYLDHPNATHFGVRTSALFDF</sequence>
<dbReference type="STRING" id="714943.Mucpa_5269"/>
<proteinExistence type="predicted"/>
<accession>H1Y5J2</accession>
<name>H1Y5J2_9SPHI</name>
<evidence type="ECO:0000313" key="3">
    <source>
        <dbReference type="Proteomes" id="UP000002774"/>
    </source>
</evidence>
<dbReference type="HOGENOM" id="CLU_015931_2_0_10"/>
<dbReference type="InterPro" id="IPR008969">
    <property type="entry name" value="CarboxyPept-like_regulatory"/>
</dbReference>
<dbReference type="Pfam" id="PF13715">
    <property type="entry name" value="CarbopepD_reg_2"/>
    <property type="match status" value="1"/>
</dbReference>
<dbReference type="Gene3D" id="2.60.40.1120">
    <property type="entry name" value="Carboxypeptidase-like, regulatory domain"/>
    <property type="match status" value="1"/>
</dbReference>
<keyword evidence="3" id="KW-1185">Reference proteome</keyword>
<dbReference type="AlphaFoldDB" id="H1Y5J2"/>
<organism evidence="2 3">
    <name type="scientific">Mucilaginibacter paludis DSM 18603</name>
    <dbReference type="NCBI Taxonomy" id="714943"/>
    <lineage>
        <taxon>Bacteria</taxon>
        <taxon>Pseudomonadati</taxon>
        <taxon>Bacteroidota</taxon>
        <taxon>Sphingobacteriia</taxon>
        <taxon>Sphingobacteriales</taxon>
        <taxon>Sphingobacteriaceae</taxon>
        <taxon>Mucilaginibacter</taxon>
    </lineage>
</organism>
<dbReference type="Pfam" id="PF18939">
    <property type="entry name" value="DUF5686"/>
    <property type="match status" value="1"/>
</dbReference>
<feature type="chain" id="PRO_5003558322" description="Carboxypeptidase-like regulatory domain-containing protein" evidence="1">
    <location>
        <begin position="21"/>
        <end position="846"/>
    </location>
</feature>
<reference evidence="2" key="1">
    <citation type="submission" date="2011-09" db="EMBL/GenBank/DDBJ databases">
        <title>The permanent draft genome of Mucilaginibacter paludis DSM 18603.</title>
        <authorList>
            <consortium name="US DOE Joint Genome Institute (JGI-PGF)"/>
            <person name="Lucas S."/>
            <person name="Han J."/>
            <person name="Lapidus A."/>
            <person name="Bruce D."/>
            <person name="Goodwin L."/>
            <person name="Pitluck S."/>
            <person name="Peters L."/>
            <person name="Kyrpides N."/>
            <person name="Mavromatis K."/>
            <person name="Ivanova N."/>
            <person name="Mikhailova N."/>
            <person name="Held B."/>
            <person name="Detter J.C."/>
            <person name="Tapia R."/>
            <person name="Han C."/>
            <person name="Land M."/>
            <person name="Hauser L."/>
            <person name="Markowitz V."/>
            <person name="Cheng J.-F."/>
            <person name="Hugenholtz P."/>
            <person name="Woyke T."/>
            <person name="Wu D."/>
            <person name="Tindall B."/>
            <person name="Brambilla E."/>
            <person name="Klenk H.-P."/>
            <person name="Eisen J.A."/>
        </authorList>
    </citation>
    <scope>NUCLEOTIDE SEQUENCE [LARGE SCALE GENOMIC DNA]</scope>
    <source>
        <strain evidence="2">DSM 18603</strain>
    </source>
</reference>
<dbReference type="eggNOG" id="COG4775">
    <property type="taxonomic scope" value="Bacteria"/>
</dbReference>
<gene>
    <name evidence="2" type="ORF">Mucpa_5269</name>
</gene>
<evidence type="ECO:0000256" key="1">
    <source>
        <dbReference type="SAM" id="SignalP"/>
    </source>
</evidence>